<proteinExistence type="predicted"/>
<accession>Q2LV04</accession>
<dbReference type="RefSeq" id="WP_011417932.1">
    <property type="nucleotide sequence ID" value="NC_007759.1"/>
</dbReference>
<dbReference type="InParanoid" id="Q2LV04"/>
<evidence type="ECO:0000313" key="2">
    <source>
        <dbReference type="Proteomes" id="UP000001933"/>
    </source>
</evidence>
<protein>
    <submittedName>
        <fullName evidence="1">Hypothetical cytosolic protein</fullName>
    </submittedName>
</protein>
<dbReference type="STRING" id="56780.SYN_03088"/>
<evidence type="ECO:0000313" key="1">
    <source>
        <dbReference type="EMBL" id="ABC77911.1"/>
    </source>
</evidence>
<gene>
    <name evidence="1" type="ORF">SYN_03088</name>
</gene>
<sequence>MLNLEQVKKILNDPAISDSEALEIRDHLYSLAEIIFEQWQSQRENDKARRPGH</sequence>
<dbReference type="KEGG" id="sat:SYN_03088"/>
<keyword evidence="2" id="KW-1185">Reference proteome</keyword>
<dbReference type="Proteomes" id="UP000001933">
    <property type="component" value="Chromosome"/>
</dbReference>
<name>Q2LV04_SYNAS</name>
<organism evidence="1 2">
    <name type="scientific">Syntrophus aciditrophicus (strain SB)</name>
    <dbReference type="NCBI Taxonomy" id="56780"/>
    <lineage>
        <taxon>Bacteria</taxon>
        <taxon>Pseudomonadati</taxon>
        <taxon>Thermodesulfobacteriota</taxon>
        <taxon>Syntrophia</taxon>
        <taxon>Syntrophales</taxon>
        <taxon>Syntrophaceae</taxon>
        <taxon>Syntrophus</taxon>
    </lineage>
</organism>
<dbReference type="EMBL" id="CP000252">
    <property type="protein sequence ID" value="ABC77911.1"/>
    <property type="molecule type" value="Genomic_DNA"/>
</dbReference>
<dbReference type="HOGENOM" id="CLU_3066988_0_0_7"/>
<dbReference type="AlphaFoldDB" id="Q2LV04"/>
<reference evidence="1 2" key="1">
    <citation type="journal article" date="2007" name="Proc. Natl. Acad. Sci. U.S.A.">
        <title>The genome of Syntrophus aciditrophicus: life at the thermodynamic limit of microbial growth.</title>
        <authorList>
            <person name="McInerney M.J."/>
            <person name="Rohlin L."/>
            <person name="Mouttaki H."/>
            <person name="Kim U."/>
            <person name="Krupp R.S."/>
            <person name="Rios-Hernandez L."/>
            <person name="Sieber J."/>
            <person name="Struchtemeyer C.G."/>
            <person name="Bhattacharyya A."/>
            <person name="Campbell J.W."/>
            <person name="Gunsalus R.P."/>
        </authorList>
    </citation>
    <scope>NUCLEOTIDE SEQUENCE [LARGE SCALE GENOMIC DNA]</scope>
    <source>
        <strain evidence="1 2">SB</strain>
    </source>
</reference>